<dbReference type="Gene3D" id="3.20.10.10">
    <property type="entry name" value="D-amino Acid Aminotransferase, subunit A, domain 2"/>
    <property type="match status" value="1"/>
</dbReference>
<dbReference type="GO" id="GO:0030170">
    <property type="term" value="F:pyridoxal phosphate binding"/>
    <property type="evidence" value="ECO:0007669"/>
    <property type="project" value="InterPro"/>
</dbReference>
<reference evidence="13 15" key="1">
    <citation type="submission" date="2017-09" db="EMBL/GenBank/DDBJ databases">
        <title>Complete Genome Sequences of Two Strains of the Meat Spoilage Bacterium Brochothrix thermosphacta Isolated from Ground Chicken.</title>
        <authorList>
            <person name="Paoli G.C."/>
            <person name="Wijey C."/>
            <person name="Chen C.-Y."/>
            <person name="Nguyen L."/>
            <person name="Yan X."/>
            <person name="Irwin P.L."/>
        </authorList>
    </citation>
    <scope>NUCLEOTIDE SEQUENCE [LARGE SCALE GENOMIC DNA]</scope>
    <source>
        <strain evidence="13 15">BI</strain>
    </source>
</reference>
<keyword evidence="6 14" id="KW-0032">Aminotransferase</keyword>
<reference evidence="14" key="2">
    <citation type="submission" date="2018-04" db="EMBL/GenBank/DDBJ databases">
        <authorList>
            <person name="Go L.Y."/>
            <person name="Mitchell J.A."/>
        </authorList>
    </citation>
    <scope>NUCLEOTIDE SEQUENCE</scope>
    <source>
        <strain evidence="14">BSAS1 3</strain>
    </source>
</reference>
<dbReference type="GO" id="GO:0008652">
    <property type="term" value="P:amino acid biosynthetic process"/>
    <property type="evidence" value="ECO:0007669"/>
    <property type="project" value="UniProtKB-ARBA"/>
</dbReference>
<name>A0A1D2L7U6_BROTH</name>
<dbReference type="STRING" id="2756.BFR44_01935"/>
<dbReference type="InterPro" id="IPR036038">
    <property type="entry name" value="Aminotransferase-like"/>
</dbReference>
<keyword evidence="8" id="KW-0663">Pyridoxal phosphate</keyword>
<dbReference type="InterPro" id="IPR001544">
    <property type="entry name" value="Aminotrans_IV"/>
</dbReference>
<dbReference type="Proteomes" id="UP000270190">
    <property type="component" value="Unassembled WGS sequence"/>
</dbReference>
<evidence type="ECO:0000256" key="8">
    <source>
        <dbReference type="ARBA" id="ARBA00022898"/>
    </source>
</evidence>
<keyword evidence="15" id="KW-1185">Reference proteome</keyword>
<dbReference type="InterPro" id="IPR043132">
    <property type="entry name" value="BCAT-like_C"/>
</dbReference>
<comment type="catalytic activity">
    <reaction evidence="12">
        <text>D-alanine + 2-oxoglutarate = D-glutamate + pyruvate</text>
        <dbReference type="Rhea" id="RHEA:15869"/>
        <dbReference type="ChEBI" id="CHEBI:15361"/>
        <dbReference type="ChEBI" id="CHEBI:16810"/>
        <dbReference type="ChEBI" id="CHEBI:29986"/>
        <dbReference type="ChEBI" id="CHEBI:57416"/>
        <dbReference type="EC" id="2.6.1.21"/>
    </reaction>
</comment>
<dbReference type="PANTHER" id="PTHR42743:SF10">
    <property type="entry name" value="D-ALANINE AMINOTRANSFERASE"/>
    <property type="match status" value="1"/>
</dbReference>
<organism evidence="13 15">
    <name type="scientific">Brochothrix thermosphacta</name>
    <name type="common">Microbacterium thermosphactum</name>
    <dbReference type="NCBI Taxonomy" id="2756"/>
    <lineage>
        <taxon>Bacteria</taxon>
        <taxon>Bacillati</taxon>
        <taxon>Bacillota</taxon>
        <taxon>Bacilli</taxon>
        <taxon>Bacillales</taxon>
        <taxon>Listeriaceae</taxon>
        <taxon>Brochothrix</taxon>
    </lineage>
</organism>
<dbReference type="GO" id="GO:0046394">
    <property type="term" value="P:carboxylic acid biosynthetic process"/>
    <property type="evidence" value="ECO:0007669"/>
    <property type="project" value="UniProtKB-ARBA"/>
</dbReference>
<evidence type="ECO:0000256" key="12">
    <source>
        <dbReference type="ARBA" id="ARBA00047911"/>
    </source>
</evidence>
<dbReference type="EMBL" id="CP023483">
    <property type="protein sequence ID" value="ATF25189.1"/>
    <property type="molecule type" value="Genomic_DNA"/>
</dbReference>
<dbReference type="CDD" id="cd01558">
    <property type="entry name" value="D-AAT_like"/>
    <property type="match status" value="1"/>
</dbReference>
<evidence type="ECO:0000256" key="9">
    <source>
        <dbReference type="ARBA" id="ARBA00030138"/>
    </source>
</evidence>
<gene>
    <name evidence="13" type="primary">dat</name>
    <name evidence="14" type="ORF">BTBSAS_100029</name>
    <name evidence="13" type="ORF">CNY62_01640</name>
</gene>
<comment type="cofactor">
    <cofactor evidence="1">
        <name>pyridoxal 5'-phosphate</name>
        <dbReference type="ChEBI" id="CHEBI:597326"/>
    </cofactor>
</comment>
<dbReference type="GO" id="GO:0046416">
    <property type="term" value="P:D-amino acid metabolic process"/>
    <property type="evidence" value="ECO:0007669"/>
    <property type="project" value="InterPro"/>
</dbReference>
<dbReference type="InterPro" id="IPR043131">
    <property type="entry name" value="BCAT-like_N"/>
</dbReference>
<sequence>MKVLVKDQIINSADANVSISDRGYQFGDGIYEVIRVLNGKLFTEKEHMDRFYSSAEKMDLVMPYDREKLTTLIYDLIKANNVVDGHVYFQLTRGVQEPRNHAFPDNVEAVLTGHTKIYKRDLAMLEEGVSTVTADDVRWLRCDIKTLNLIGNCMAKTKAAKVGAEEAILHRDGLVTECSASTLLIVKDGVVKTHPLTNLVLPGITRMVIMDAIADANIPVKEEAFMLDELFQADEAILASTGHDATPIIEIDGKPVGNGKRGPITAEIQRRYDLRIEQECGKA</sequence>
<comment type="subunit">
    <text evidence="3">Homodimer.</text>
</comment>
<evidence type="ECO:0000256" key="2">
    <source>
        <dbReference type="ARBA" id="ARBA00009320"/>
    </source>
</evidence>
<dbReference type="Pfam" id="PF01063">
    <property type="entry name" value="Aminotran_4"/>
    <property type="match status" value="1"/>
</dbReference>
<protein>
    <recommendedName>
        <fullName evidence="5">D-alanine aminotransferase</fullName>
        <ecNumber evidence="4">2.6.1.21</ecNumber>
    </recommendedName>
    <alternativeName>
        <fullName evidence="11">D-amino acid aminotransferase</fullName>
    </alternativeName>
    <alternativeName>
        <fullName evidence="9">D-amino acid transaminase</fullName>
    </alternativeName>
    <alternativeName>
        <fullName evidence="10">D-aspartate aminotransferase</fullName>
    </alternativeName>
</protein>
<dbReference type="Gene3D" id="3.30.470.10">
    <property type="match status" value="1"/>
</dbReference>
<dbReference type="InterPro" id="IPR050571">
    <property type="entry name" value="Class-IV_PLP-Dep_Aminotrnsfr"/>
</dbReference>
<dbReference type="EC" id="2.6.1.21" evidence="4"/>
<dbReference type="PANTHER" id="PTHR42743">
    <property type="entry name" value="AMINO-ACID AMINOTRANSFERASE"/>
    <property type="match status" value="1"/>
</dbReference>
<evidence type="ECO:0000256" key="1">
    <source>
        <dbReference type="ARBA" id="ARBA00001933"/>
    </source>
</evidence>
<dbReference type="GO" id="GO:0005829">
    <property type="term" value="C:cytosol"/>
    <property type="evidence" value="ECO:0007669"/>
    <property type="project" value="TreeGrafter"/>
</dbReference>
<evidence type="ECO:0000313" key="15">
    <source>
        <dbReference type="Proteomes" id="UP000243591"/>
    </source>
</evidence>
<dbReference type="Proteomes" id="UP000243591">
    <property type="component" value="Chromosome"/>
</dbReference>
<dbReference type="KEGG" id="bths:CNY62_01640"/>
<evidence type="ECO:0000313" key="16">
    <source>
        <dbReference type="Proteomes" id="UP000270190"/>
    </source>
</evidence>
<evidence type="ECO:0000256" key="10">
    <source>
        <dbReference type="ARBA" id="ARBA00033316"/>
    </source>
</evidence>
<reference evidence="16" key="3">
    <citation type="submission" date="2018-04" db="EMBL/GenBank/DDBJ databases">
        <authorList>
            <person name="Illikoud N."/>
        </authorList>
    </citation>
    <scope>NUCLEOTIDE SEQUENCE [LARGE SCALE GENOMIC DNA]</scope>
</reference>
<evidence type="ECO:0000313" key="13">
    <source>
        <dbReference type="EMBL" id="ATF25189.1"/>
    </source>
</evidence>
<dbReference type="NCBIfam" id="TIGR01121">
    <property type="entry name" value="D_amino_aminoT"/>
    <property type="match status" value="1"/>
</dbReference>
<dbReference type="RefSeq" id="WP_069118743.1">
    <property type="nucleotide sequence ID" value="NZ_CBCPKC010000002.1"/>
</dbReference>
<dbReference type="EMBL" id="OUNC01000002">
    <property type="protein sequence ID" value="SPP26560.1"/>
    <property type="molecule type" value="Genomic_DNA"/>
</dbReference>
<keyword evidence="7 14" id="KW-0808">Transferase</keyword>
<evidence type="ECO:0000256" key="6">
    <source>
        <dbReference type="ARBA" id="ARBA00022576"/>
    </source>
</evidence>
<dbReference type="InterPro" id="IPR005784">
    <property type="entry name" value="D_amino_transT"/>
</dbReference>
<dbReference type="FunFam" id="3.20.10.10:FF:000002">
    <property type="entry name" value="D-alanine aminotransferase"/>
    <property type="match status" value="1"/>
</dbReference>
<evidence type="ECO:0000256" key="11">
    <source>
        <dbReference type="ARBA" id="ARBA00033391"/>
    </source>
</evidence>
<comment type="similarity">
    <text evidence="2">Belongs to the class-IV pyridoxal-phosphate-dependent aminotransferase family.</text>
</comment>
<evidence type="ECO:0000256" key="7">
    <source>
        <dbReference type="ARBA" id="ARBA00022679"/>
    </source>
</evidence>
<dbReference type="OrthoDB" id="9805628at2"/>
<dbReference type="AlphaFoldDB" id="A0A1D2L7U6"/>
<dbReference type="FunFam" id="3.30.470.10:FF:000009">
    <property type="entry name" value="D-alanine aminotransferase"/>
    <property type="match status" value="1"/>
</dbReference>
<dbReference type="GO" id="GO:0047810">
    <property type="term" value="F:D-alanine-2-oxoglutarate aminotransferase activity"/>
    <property type="evidence" value="ECO:0007669"/>
    <property type="project" value="UniProtKB-EC"/>
</dbReference>
<proteinExistence type="inferred from homology"/>
<evidence type="ECO:0000256" key="4">
    <source>
        <dbReference type="ARBA" id="ARBA00012874"/>
    </source>
</evidence>
<dbReference type="SUPFAM" id="SSF56752">
    <property type="entry name" value="D-aminoacid aminotransferase-like PLP-dependent enzymes"/>
    <property type="match status" value="1"/>
</dbReference>
<evidence type="ECO:0000313" key="14">
    <source>
        <dbReference type="EMBL" id="SPP26560.1"/>
    </source>
</evidence>
<evidence type="ECO:0000256" key="5">
    <source>
        <dbReference type="ARBA" id="ARBA00021779"/>
    </source>
</evidence>
<evidence type="ECO:0000256" key="3">
    <source>
        <dbReference type="ARBA" id="ARBA00011738"/>
    </source>
</evidence>
<accession>A0A1D2L7U6</accession>